<sequence length="1076" mass="118909">MTVTFPRTQALRSKSFIPPIHLLEDPEANVVDLYEWNESHNADHPLFRFLDGQQIRTIPWREAVNAIRKSASYFTSLVDESTLSRSAPPVVAILATSDTITYFCTIVGLLWAGLTAFPISPRNGAQAVAELLSRTDASHLCISSEPRMSSLAEAACRILQSDGRKSQEVEVHKMPSFDDLFSAPTPSSTNLPLPPRKRDLDAPIIILHSSGSIAHPKPIAWSARRLKQWTLVPWYGDIDCTDMIMGCHAMPMFHGMGVLQISSAASSGMIVATFKPATPATFPTPVNVFAEAIATKSELICCVPSFVEEWITDDVKLAHMKTMKGMIFGGGPLSKETGNRLANEGIALYQQYGCTEVGVMNAYLPPNPGMDWEYLEMSKQFKSEFVSRGDGTCELVVIAEESWRPAVINTKIGDNDAYATSDLFIPHPSKSGLWKIHGRSDDQIMLSTGEKTNPGPLESILAQDPLIRSGVLFGRGRFHNGLIIDPVEEYAFDPLDADQLTQFRDKIWPTIQRMNDFAPQHSRIFKEMLMVSSPSKPFTYTAKGTTRRQAIISDYAEEIDALYTSAKEKASSDIPPPSSWDHDAVLIYLRQLVHSVLNRHIDDGGDMFHLQAAWIRNAILNSARTSGKHLDSLPPNFVFQGTSIEGITALVIHAAVSAPSADKSDNARVQELLSLVDRFTTNLCPRSDISQEAAPQHDVVLLTGSTGGFGCHILTELLVDSSIEKIYAFNRGIDTRQRQLENLKKQGLSEECVSSPKVVFLEGELSEPAFGLGVTRYNEVRSSVTHIIHNAWKVDFNQSAKSYEKQLSGLRNLVDMALSSPHLRSPRLLFTSSVGVFRNPEAAGYSGPVSEKPIHGPEVALGMGYAEAKWAAERILEEVRKTTGLSTVVVRIGQLCGAQNGYWNEREWFPTVVQSAQYLRCLPNVEGEGLISWVPSSMAAKAIVQMRYSDEPVLHLAHPQPVPWKTLLSPIAEALHVPLVPYDEWLTALEACLPNSVSPGTADLQQYPALRLLDFFRNVRNSPDREPLGMARLDTRKALFAAPSLLMEGQLTAAWAFKWLKAWRTAGLLSQGDDRI</sequence>
<protein>
    <submittedName>
        <fullName evidence="1">Uncharacterized protein</fullName>
    </submittedName>
</protein>
<proteinExistence type="predicted"/>
<dbReference type="EMBL" id="JANHOG010001298">
    <property type="protein sequence ID" value="KAJ3539483.1"/>
    <property type="molecule type" value="Genomic_DNA"/>
</dbReference>
<organism evidence="1 2">
    <name type="scientific">Phlebia brevispora</name>
    <dbReference type="NCBI Taxonomy" id="194682"/>
    <lineage>
        <taxon>Eukaryota</taxon>
        <taxon>Fungi</taxon>
        <taxon>Dikarya</taxon>
        <taxon>Basidiomycota</taxon>
        <taxon>Agaricomycotina</taxon>
        <taxon>Agaricomycetes</taxon>
        <taxon>Polyporales</taxon>
        <taxon>Meruliaceae</taxon>
        <taxon>Phlebia</taxon>
    </lineage>
</organism>
<gene>
    <name evidence="1" type="ORF">NM688_g6353</name>
</gene>
<accession>A0ACC1SGV9</accession>
<evidence type="ECO:0000313" key="2">
    <source>
        <dbReference type="Proteomes" id="UP001148662"/>
    </source>
</evidence>
<dbReference type="Proteomes" id="UP001148662">
    <property type="component" value="Unassembled WGS sequence"/>
</dbReference>
<reference evidence="1" key="1">
    <citation type="submission" date="2022-07" db="EMBL/GenBank/DDBJ databases">
        <title>Genome Sequence of Phlebia brevispora.</title>
        <authorList>
            <person name="Buettner E."/>
        </authorList>
    </citation>
    <scope>NUCLEOTIDE SEQUENCE</scope>
    <source>
        <strain evidence="1">MPL23</strain>
    </source>
</reference>
<comment type="caution">
    <text evidence="1">The sequence shown here is derived from an EMBL/GenBank/DDBJ whole genome shotgun (WGS) entry which is preliminary data.</text>
</comment>
<evidence type="ECO:0000313" key="1">
    <source>
        <dbReference type="EMBL" id="KAJ3539483.1"/>
    </source>
</evidence>
<name>A0ACC1SGV9_9APHY</name>
<keyword evidence="2" id="KW-1185">Reference proteome</keyword>